<protein>
    <recommendedName>
        <fullName evidence="2">DEAD-box helicase OB fold domain-containing protein</fullName>
    </recommendedName>
</protein>
<feature type="domain" description="DEAD-box helicase OB fold" evidence="2">
    <location>
        <begin position="33"/>
        <end position="83"/>
    </location>
</feature>
<organism evidence="3 4">
    <name type="scientific">Lactuca saligna</name>
    <name type="common">Willowleaf lettuce</name>
    <dbReference type="NCBI Taxonomy" id="75948"/>
    <lineage>
        <taxon>Eukaryota</taxon>
        <taxon>Viridiplantae</taxon>
        <taxon>Streptophyta</taxon>
        <taxon>Embryophyta</taxon>
        <taxon>Tracheophyta</taxon>
        <taxon>Spermatophyta</taxon>
        <taxon>Magnoliopsida</taxon>
        <taxon>eudicotyledons</taxon>
        <taxon>Gunneridae</taxon>
        <taxon>Pentapetalae</taxon>
        <taxon>asterids</taxon>
        <taxon>campanulids</taxon>
        <taxon>Asterales</taxon>
        <taxon>Asteraceae</taxon>
        <taxon>Cichorioideae</taxon>
        <taxon>Cichorieae</taxon>
        <taxon>Lactucinae</taxon>
        <taxon>Lactuca</taxon>
    </lineage>
</organism>
<keyword evidence="1" id="KW-0067">ATP-binding</keyword>
<sequence>MNRFNLKLCSKDFNSRDYYTNIRKALLAGYFMQVVNLHPSNCLDHKAKWVIYNECVLTNKKKTFIRTVTDVRGEWLVGIAPHYYDLDNFPQCEAKQLLEKLYKKKEQHKRLIR</sequence>
<evidence type="ECO:0000259" key="2">
    <source>
        <dbReference type="Pfam" id="PF07717"/>
    </source>
</evidence>
<name>A0AA35VNK4_LACSI</name>
<reference evidence="3" key="1">
    <citation type="submission" date="2023-04" db="EMBL/GenBank/DDBJ databases">
        <authorList>
            <person name="Vijverberg K."/>
            <person name="Xiong W."/>
            <person name="Schranz E."/>
        </authorList>
    </citation>
    <scope>NUCLEOTIDE SEQUENCE</scope>
</reference>
<keyword evidence="1" id="KW-0378">Hydrolase</keyword>
<evidence type="ECO:0000256" key="1">
    <source>
        <dbReference type="ARBA" id="ARBA00022806"/>
    </source>
</evidence>
<keyword evidence="1" id="KW-0347">Helicase</keyword>
<dbReference type="GO" id="GO:0004386">
    <property type="term" value="F:helicase activity"/>
    <property type="evidence" value="ECO:0007669"/>
    <property type="project" value="UniProtKB-KW"/>
</dbReference>
<keyword evidence="4" id="KW-1185">Reference proteome</keyword>
<dbReference type="Pfam" id="PF07717">
    <property type="entry name" value="OB_NTP_bind"/>
    <property type="match status" value="1"/>
</dbReference>
<gene>
    <name evidence="3" type="ORF">LSALG_LOCUS10067</name>
</gene>
<dbReference type="AlphaFoldDB" id="A0AA35VNK4"/>
<keyword evidence="1" id="KW-0547">Nucleotide-binding</keyword>
<dbReference type="InterPro" id="IPR011709">
    <property type="entry name" value="DEAD-box_helicase_OB_fold"/>
</dbReference>
<evidence type="ECO:0000313" key="4">
    <source>
        <dbReference type="Proteomes" id="UP001177003"/>
    </source>
</evidence>
<dbReference type="Proteomes" id="UP001177003">
    <property type="component" value="Chromosome 1"/>
</dbReference>
<accession>A0AA35VNK4</accession>
<evidence type="ECO:0000313" key="3">
    <source>
        <dbReference type="EMBL" id="CAI9269710.1"/>
    </source>
</evidence>
<dbReference type="EMBL" id="OX465077">
    <property type="protein sequence ID" value="CAI9269710.1"/>
    <property type="molecule type" value="Genomic_DNA"/>
</dbReference>
<proteinExistence type="predicted"/>